<feature type="transmembrane region" description="Helical" evidence="2">
    <location>
        <begin position="72"/>
        <end position="91"/>
    </location>
</feature>
<feature type="transmembrane region" description="Helical" evidence="2">
    <location>
        <begin position="227"/>
        <end position="247"/>
    </location>
</feature>
<sequence length="306" mass="32387">MTVSQPYSSYPSPQPPVGYAPQPQPGYPMQAPPMQAPPMQQQQPMRPAASGPRPNILNMVASEWTKLWTTRATLWLLASALVVMPAMDLLLTEHYSGNEVVFRDQFLSNSAIAALTAVMLFVPFGTLVITTEYTSGMMRNTLIAAPRRLEVLTAKVLVLFLGSFLAGTALCAVCVLTAKSMLPGNHGDAAPSSEITEAIFGGGLFLALCALLSFAIGTLLRRSAPTVVILMALIFLPFVIGVVSGGTPGGLGDKLMSYSLFSGLFAQFSQHMTDNAPSGTSMLELVGVVTVVLLGGGYAAFLLRDA</sequence>
<dbReference type="Pfam" id="PF12730">
    <property type="entry name" value="ABC2_membrane_4"/>
    <property type="match status" value="1"/>
</dbReference>
<evidence type="ECO:0000313" key="4">
    <source>
        <dbReference type="Proteomes" id="UP000248889"/>
    </source>
</evidence>
<dbReference type="EMBL" id="QKYN01000192">
    <property type="protein sequence ID" value="RAG80846.1"/>
    <property type="molecule type" value="Genomic_DNA"/>
</dbReference>
<protein>
    <recommendedName>
        <fullName evidence="5">ABC transporter permease</fullName>
    </recommendedName>
</protein>
<keyword evidence="2" id="KW-0472">Membrane</keyword>
<keyword evidence="2" id="KW-1133">Transmembrane helix</keyword>
<gene>
    <name evidence="3" type="ORF">DN069_35930</name>
</gene>
<feature type="compositionally biased region" description="Low complexity" evidence="1">
    <location>
        <begin position="1"/>
        <end position="11"/>
    </location>
</feature>
<feature type="compositionally biased region" description="Pro residues" evidence="1">
    <location>
        <begin position="12"/>
        <end position="36"/>
    </location>
</feature>
<dbReference type="OrthoDB" id="3297477at2"/>
<dbReference type="RefSeq" id="WP_111507460.1">
    <property type="nucleotide sequence ID" value="NZ_QKYN01000192.1"/>
</dbReference>
<evidence type="ECO:0000256" key="2">
    <source>
        <dbReference type="SAM" id="Phobius"/>
    </source>
</evidence>
<dbReference type="Proteomes" id="UP000248889">
    <property type="component" value="Unassembled WGS sequence"/>
</dbReference>
<name>A0A2X0ITF1_9ACTN</name>
<dbReference type="AlphaFoldDB" id="A0A2X0ITF1"/>
<feature type="transmembrane region" description="Helical" evidence="2">
    <location>
        <begin position="198"/>
        <end position="220"/>
    </location>
</feature>
<comment type="caution">
    <text evidence="3">The sequence shown here is derived from an EMBL/GenBank/DDBJ whole genome shotgun (WGS) entry which is preliminary data.</text>
</comment>
<organism evidence="3 4">
    <name type="scientific">Streptacidiphilus pinicola</name>
    <dbReference type="NCBI Taxonomy" id="2219663"/>
    <lineage>
        <taxon>Bacteria</taxon>
        <taxon>Bacillati</taxon>
        <taxon>Actinomycetota</taxon>
        <taxon>Actinomycetes</taxon>
        <taxon>Kitasatosporales</taxon>
        <taxon>Streptomycetaceae</taxon>
        <taxon>Streptacidiphilus</taxon>
    </lineage>
</organism>
<feature type="region of interest" description="Disordered" evidence="1">
    <location>
        <begin position="1"/>
        <end position="52"/>
    </location>
</feature>
<evidence type="ECO:0000256" key="1">
    <source>
        <dbReference type="SAM" id="MobiDB-lite"/>
    </source>
</evidence>
<accession>A0A2X0ITF1</accession>
<keyword evidence="4" id="KW-1185">Reference proteome</keyword>
<feature type="compositionally biased region" description="Low complexity" evidence="1">
    <location>
        <begin position="37"/>
        <end position="49"/>
    </location>
</feature>
<feature type="transmembrane region" description="Helical" evidence="2">
    <location>
        <begin position="282"/>
        <end position="303"/>
    </location>
</feature>
<evidence type="ECO:0000313" key="3">
    <source>
        <dbReference type="EMBL" id="RAG80846.1"/>
    </source>
</evidence>
<proteinExistence type="predicted"/>
<evidence type="ECO:0008006" key="5">
    <source>
        <dbReference type="Google" id="ProtNLM"/>
    </source>
</evidence>
<keyword evidence="2" id="KW-0812">Transmembrane</keyword>
<feature type="transmembrane region" description="Helical" evidence="2">
    <location>
        <begin position="156"/>
        <end position="178"/>
    </location>
</feature>
<feature type="transmembrane region" description="Helical" evidence="2">
    <location>
        <begin position="111"/>
        <end position="135"/>
    </location>
</feature>
<reference evidence="3 4" key="1">
    <citation type="submission" date="2018-06" db="EMBL/GenBank/DDBJ databases">
        <title>Streptacidiphilus pinicola sp. nov., isolated from pine grove soil.</title>
        <authorList>
            <person name="Roh S.G."/>
            <person name="Park S."/>
            <person name="Kim M.-K."/>
            <person name="Yun B.-R."/>
            <person name="Park J."/>
            <person name="Kim M.J."/>
            <person name="Kim Y.S."/>
            <person name="Kim S.B."/>
        </authorList>
    </citation>
    <scope>NUCLEOTIDE SEQUENCE [LARGE SCALE GENOMIC DNA]</scope>
    <source>
        <strain evidence="3 4">MMS16-CNU450</strain>
    </source>
</reference>